<evidence type="ECO:0000313" key="2">
    <source>
        <dbReference type="Proteomes" id="UP000550714"/>
    </source>
</evidence>
<organism evidence="1 2">
    <name type="scientific">Prauserella isguenensis</name>
    <dbReference type="NCBI Taxonomy" id="1470180"/>
    <lineage>
        <taxon>Bacteria</taxon>
        <taxon>Bacillati</taxon>
        <taxon>Actinomycetota</taxon>
        <taxon>Actinomycetes</taxon>
        <taxon>Pseudonocardiales</taxon>
        <taxon>Pseudonocardiaceae</taxon>
        <taxon>Prauserella</taxon>
    </lineage>
</organism>
<gene>
    <name evidence="1" type="ORF">FHS23_004615</name>
</gene>
<dbReference type="AlphaFoldDB" id="A0A839S645"/>
<dbReference type="Proteomes" id="UP000550714">
    <property type="component" value="Unassembled WGS sequence"/>
</dbReference>
<protein>
    <submittedName>
        <fullName evidence="1">Uncharacterized protein</fullName>
    </submittedName>
</protein>
<comment type="caution">
    <text evidence="1">The sequence shown here is derived from an EMBL/GenBank/DDBJ whole genome shotgun (WGS) entry which is preliminary data.</text>
</comment>
<name>A0A839S645_9PSEU</name>
<proteinExistence type="predicted"/>
<dbReference type="RefSeq" id="WP_183659478.1">
    <property type="nucleotide sequence ID" value="NZ_JACHWU010000011.1"/>
</dbReference>
<reference evidence="1 2" key="1">
    <citation type="submission" date="2020-08" db="EMBL/GenBank/DDBJ databases">
        <title>Genomic Encyclopedia of Type Strains, Phase III (KMG-III): the genomes of soil and plant-associated and newly described type strains.</title>
        <authorList>
            <person name="Whitman W."/>
        </authorList>
    </citation>
    <scope>NUCLEOTIDE SEQUENCE [LARGE SCALE GENOMIC DNA]</scope>
    <source>
        <strain evidence="1 2">CECT 8577</strain>
    </source>
</reference>
<accession>A0A839S645</accession>
<dbReference type="EMBL" id="JACHWU010000011">
    <property type="protein sequence ID" value="MBB3053561.1"/>
    <property type="molecule type" value="Genomic_DNA"/>
</dbReference>
<evidence type="ECO:0000313" key="1">
    <source>
        <dbReference type="EMBL" id="MBB3053561.1"/>
    </source>
</evidence>
<keyword evidence="2" id="KW-1185">Reference proteome</keyword>
<sequence>MTRRPACSWCDLPATHTQVTRDASGRPESRDYACGEHTDQWLRPMEKAVFAGGSYCDVATPC</sequence>